<feature type="transmembrane region" description="Helical" evidence="6">
    <location>
        <begin position="164"/>
        <end position="182"/>
    </location>
</feature>
<gene>
    <name evidence="7" type="ORF">ATL42_2293</name>
</gene>
<dbReference type="RefSeq" id="WP_098455425.1">
    <property type="nucleotide sequence ID" value="NZ_PDJG01000001.1"/>
</dbReference>
<keyword evidence="8" id="KW-1185">Reference proteome</keyword>
<keyword evidence="4 6" id="KW-0472">Membrane</keyword>
<feature type="transmembrane region" description="Helical" evidence="6">
    <location>
        <begin position="7"/>
        <end position="25"/>
    </location>
</feature>
<proteinExistence type="predicted"/>
<evidence type="ECO:0000256" key="1">
    <source>
        <dbReference type="ARBA" id="ARBA00004141"/>
    </source>
</evidence>
<dbReference type="GO" id="GO:0046583">
    <property type="term" value="F:monoatomic cation efflux transmembrane transporter activity"/>
    <property type="evidence" value="ECO:0007669"/>
    <property type="project" value="TreeGrafter"/>
</dbReference>
<evidence type="ECO:0000256" key="5">
    <source>
        <dbReference type="SAM" id="MobiDB-lite"/>
    </source>
</evidence>
<dbReference type="NCBIfam" id="NF008032">
    <property type="entry name" value="PRK10764.1"/>
    <property type="match status" value="1"/>
</dbReference>
<dbReference type="AlphaFoldDB" id="A0A2A9E6B8"/>
<evidence type="ECO:0000313" key="8">
    <source>
        <dbReference type="Proteomes" id="UP000225548"/>
    </source>
</evidence>
<feature type="transmembrane region" description="Helical" evidence="6">
    <location>
        <begin position="139"/>
        <end position="158"/>
    </location>
</feature>
<dbReference type="InterPro" id="IPR052951">
    <property type="entry name" value="Tellurite_res_ion_channel"/>
</dbReference>
<dbReference type="Proteomes" id="UP000225548">
    <property type="component" value="Unassembled WGS sequence"/>
</dbReference>
<evidence type="ECO:0000256" key="3">
    <source>
        <dbReference type="ARBA" id="ARBA00022989"/>
    </source>
</evidence>
<organism evidence="7 8">
    <name type="scientific">Sanguibacter antarcticus</name>
    <dbReference type="NCBI Taxonomy" id="372484"/>
    <lineage>
        <taxon>Bacteria</taxon>
        <taxon>Bacillati</taxon>
        <taxon>Actinomycetota</taxon>
        <taxon>Actinomycetes</taxon>
        <taxon>Micrococcales</taxon>
        <taxon>Sanguibacteraceae</taxon>
        <taxon>Sanguibacter</taxon>
    </lineage>
</organism>
<dbReference type="PANTHER" id="PTHR37955">
    <property type="entry name" value="TELLURITE RESISTANCE PROTEIN TEHA"/>
    <property type="match status" value="1"/>
</dbReference>
<comment type="subcellular location">
    <subcellularLocation>
        <location evidence="1">Membrane</location>
        <topology evidence="1">Multi-pass membrane protein</topology>
    </subcellularLocation>
</comment>
<protein>
    <submittedName>
        <fullName evidence="7">Tellurite resistance protein</fullName>
    </submittedName>
</protein>
<name>A0A2A9E6B8_9MICO</name>
<dbReference type="Gene3D" id="1.50.10.150">
    <property type="entry name" value="Voltage-dependent anion channel"/>
    <property type="match status" value="1"/>
</dbReference>
<feature type="transmembrane region" description="Helical" evidence="6">
    <location>
        <begin position="220"/>
        <end position="238"/>
    </location>
</feature>
<evidence type="ECO:0000256" key="6">
    <source>
        <dbReference type="SAM" id="Phobius"/>
    </source>
</evidence>
<dbReference type="OrthoDB" id="309023at2"/>
<feature type="transmembrane region" description="Helical" evidence="6">
    <location>
        <begin position="105"/>
        <end position="127"/>
    </location>
</feature>
<comment type="caution">
    <text evidence="7">The sequence shown here is derived from an EMBL/GenBank/DDBJ whole genome shotgun (WGS) entry which is preliminary data.</text>
</comment>
<dbReference type="Pfam" id="PF03595">
    <property type="entry name" value="SLAC1"/>
    <property type="match status" value="1"/>
</dbReference>
<evidence type="ECO:0000256" key="2">
    <source>
        <dbReference type="ARBA" id="ARBA00022692"/>
    </source>
</evidence>
<feature type="region of interest" description="Disordered" evidence="5">
    <location>
        <begin position="316"/>
        <end position="337"/>
    </location>
</feature>
<keyword evidence="3 6" id="KW-1133">Transmembrane helix</keyword>
<dbReference type="InterPro" id="IPR004695">
    <property type="entry name" value="SLAC1/Mae1/Ssu1/TehA"/>
</dbReference>
<reference evidence="7 8" key="1">
    <citation type="submission" date="2017-10" db="EMBL/GenBank/DDBJ databases">
        <title>Sequencing the genomes of 1000 actinobacteria strains.</title>
        <authorList>
            <person name="Klenk H.-P."/>
        </authorList>
    </citation>
    <scope>NUCLEOTIDE SEQUENCE [LARGE SCALE GENOMIC DNA]</scope>
    <source>
        <strain evidence="7 8">DSM 18966</strain>
    </source>
</reference>
<feature type="transmembrane region" description="Helical" evidence="6">
    <location>
        <begin position="80"/>
        <end position="99"/>
    </location>
</feature>
<feature type="transmembrane region" description="Helical" evidence="6">
    <location>
        <begin position="194"/>
        <end position="214"/>
    </location>
</feature>
<feature type="transmembrane region" description="Helical" evidence="6">
    <location>
        <begin position="245"/>
        <end position="263"/>
    </location>
</feature>
<dbReference type="GO" id="GO:0005886">
    <property type="term" value="C:plasma membrane"/>
    <property type="evidence" value="ECO:0007669"/>
    <property type="project" value="TreeGrafter"/>
</dbReference>
<evidence type="ECO:0000313" key="7">
    <source>
        <dbReference type="EMBL" id="PFG34383.1"/>
    </source>
</evidence>
<dbReference type="EMBL" id="PDJG01000001">
    <property type="protein sequence ID" value="PFG34383.1"/>
    <property type="molecule type" value="Genomic_DNA"/>
</dbReference>
<sequence>MRTLQRVPASFFGMVLGVFGLGSTWRYGASIGLVPHWVGEVGVLAGCGVWFALVAVYVYRFLTARDGVAAEWRDPATFSFISLLPAGGVLVSVGLHPYVPVVAAVLLWLGIAGQLAFVAVRCAPLWAGTQPLDATTPGLYLPFVAANFISAIGLGAAGHEKLGYLFLGAGVISWLTLEPLITHRLRTGPETPPAARGVIGVQLAPAFVACYAYLAVNGGRFDTLALGLFGYGVLQLVLMLRLWRWILAAGFTPGLWAFSFGLAAMSNTGLRFLYSRPDTDVRIVAIAVVVIATALLVALIVGTVVLVVRGRLVPAARPASSGGPEPVPPVPSATTSR</sequence>
<feature type="transmembrane region" description="Helical" evidence="6">
    <location>
        <begin position="283"/>
        <end position="308"/>
    </location>
</feature>
<keyword evidence="2 6" id="KW-0812">Transmembrane</keyword>
<dbReference type="PANTHER" id="PTHR37955:SF1">
    <property type="entry name" value="DEP DOMAIN-CONTAINING PROTEIN"/>
    <property type="match status" value="1"/>
</dbReference>
<evidence type="ECO:0000256" key="4">
    <source>
        <dbReference type="ARBA" id="ARBA00023136"/>
    </source>
</evidence>
<feature type="transmembrane region" description="Helical" evidence="6">
    <location>
        <begin position="37"/>
        <end position="59"/>
    </location>
</feature>
<accession>A0A2A9E6B8</accession>
<dbReference type="InterPro" id="IPR038665">
    <property type="entry name" value="Voltage-dep_anion_channel_sf"/>
</dbReference>